<name>A0A6C0K8U5_9ZZZZ</name>
<dbReference type="AlphaFoldDB" id="A0A6C0K8U5"/>
<feature type="transmembrane region" description="Helical" evidence="1">
    <location>
        <begin position="485"/>
        <end position="509"/>
    </location>
</feature>
<feature type="transmembrane region" description="Helical" evidence="1">
    <location>
        <begin position="444"/>
        <end position="473"/>
    </location>
</feature>
<evidence type="ECO:0000256" key="1">
    <source>
        <dbReference type="SAM" id="Phobius"/>
    </source>
</evidence>
<keyword evidence="1" id="KW-0472">Membrane</keyword>
<feature type="transmembrane region" description="Helical" evidence="1">
    <location>
        <begin position="529"/>
        <end position="550"/>
    </location>
</feature>
<keyword evidence="1" id="KW-1133">Transmembrane helix</keyword>
<protein>
    <submittedName>
        <fullName evidence="2">Uncharacterized protein</fullName>
    </submittedName>
</protein>
<dbReference type="EMBL" id="MN740821">
    <property type="protein sequence ID" value="QHU13506.1"/>
    <property type="molecule type" value="Genomic_DNA"/>
</dbReference>
<proteinExistence type="predicted"/>
<evidence type="ECO:0000313" key="2">
    <source>
        <dbReference type="EMBL" id="QHU13506.1"/>
    </source>
</evidence>
<organism evidence="2">
    <name type="scientific">viral metagenome</name>
    <dbReference type="NCBI Taxonomy" id="1070528"/>
    <lineage>
        <taxon>unclassified sequences</taxon>
        <taxon>metagenomes</taxon>
        <taxon>organismal metagenomes</taxon>
    </lineage>
</organism>
<reference evidence="2" key="1">
    <citation type="journal article" date="2020" name="Nature">
        <title>Giant virus diversity and host interactions through global metagenomics.</title>
        <authorList>
            <person name="Schulz F."/>
            <person name="Roux S."/>
            <person name="Paez-Espino D."/>
            <person name="Jungbluth S."/>
            <person name="Walsh D.A."/>
            <person name="Denef V.J."/>
            <person name="McMahon K.D."/>
            <person name="Konstantinidis K.T."/>
            <person name="Eloe-Fadrosh E.A."/>
            <person name="Kyrpides N.C."/>
            <person name="Woyke T."/>
        </authorList>
    </citation>
    <scope>NUCLEOTIDE SEQUENCE</scope>
    <source>
        <strain evidence="2">GVMAG-S-1101178-73</strain>
    </source>
</reference>
<keyword evidence="1" id="KW-0812">Transmembrane</keyword>
<sequence length="707" mass="81976">MSDDNELCEGLTTSNFICMNRESGNYTIHTNKSPIAELIISDRIAVNEANTEISLTGSTSNHYFYADEKAHCYEKWEDWFCIPNYHNNNKINNEPKTDTMSVGVCYSPCPAGYTQSKINKCVVYEDEEDLLYNPLAIIAMFGTNLYFNTNEKVKLLDYKDIRDTIGIRGSYLNDLYRVNNNNKFIPKTHIINIYDNDAMPPRGQEGISTQERIIIGIIKKFVHTGRNGGGAMNSAIISIKANINKAVLEFINIYVDQLKFSKVKQDKLLAKIKDYSFDTEKLDKIFGKDKCGTSRLKNVISYCYDISRTVFNSNDHTTIDNNIRDLFQFNAGTSALSVETQGTIIKIFKCACYNCFNANYDTFNTYLEGKFGEDKDAEPFIRRATYGGRVEYKYPDGFKLLEVDMDKLESVSSISSNFHIPYYNNITFYDHQLLAEYSENTQSVVYIILILAIFIGIIVVIWISYAFMIYFFDKKGKLLSHITNFINYCMMFYSMITFYLVNFVSYYYYYLLCKYSRSNYIIINLFFKFLNIFIIFSIASYVLVIILELLNMNLFGMLSKMNFNGGAIISDNEWEKHKAFYNYMLHLYLIGIYVYSMYITRYSLTDKEFDILTNVDSQEIHSANHINNLLLQNYSNNMLSAFYAVYDKEEIEEATEDYKAYIKERRSENAAAVDAAKEARIAEVAAERKEVLDRYDGDPSKVPYYRR</sequence>
<accession>A0A6C0K8U5</accession>
<feature type="transmembrane region" description="Helical" evidence="1">
    <location>
        <begin position="580"/>
        <end position="598"/>
    </location>
</feature>